<name>A0ABU2C6A9_9BURK</name>
<dbReference type="InterPro" id="IPR004089">
    <property type="entry name" value="MCPsignal_dom"/>
</dbReference>
<accession>A0ABU2C6A9</accession>
<evidence type="ECO:0000313" key="4">
    <source>
        <dbReference type="Proteomes" id="UP001180487"/>
    </source>
</evidence>
<comment type="caution">
    <text evidence="3">The sequence shown here is derived from an EMBL/GenBank/DDBJ whole genome shotgun (WGS) entry which is preliminary data.</text>
</comment>
<organism evidence="3 4">
    <name type="scientific">Rhodoferax ferrireducens</name>
    <dbReference type="NCBI Taxonomy" id="192843"/>
    <lineage>
        <taxon>Bacteria</taxon>
        <taxon>Pseudomonadati</taxon>
        <taxon>Pseudomonadota</taxon>
        <taxon>Betaproteobacteria</taxon>
        <taxon>Burkholderiales</taxon>
        <taxon>Comamonadaceae</taxon>
        <taxon>Rhodoferax</taxon>
    </lineage>
</organism>
<dbReference type="Gene3D" id="1.10.287.950">
    <property type="entry name" value="Methyl-accepting chemotaxis protein"/>
    <property type="match status" value="1"/>
</dbReference>
<reference evidence="3 4" key="1">
    <citation type="submission" date="2023-07" db="EMBL/GenBank/DDBJ databases">
        <title>Sorghum-associated microbial communities from plants grown in Nebraska, USA.</title>
        <authorList>
            <person name="Schachtman D."/>
        </authorList>
    </citation>
    <scope>NUCLEOTIDE SEQUENCE [LARGE SCALE GENOMIC DNA]</scope>
    <source>
        <strain evidence="3 4">BE313</strain>
    </source>
</reference>
<dbReference type="EMBL" id="JAVDXT010000001">
    <property type="protein sequence ID" value="MDR7376873.1"/>
    <property type="molecule type" value="Genomic_DNA"/>
</dbReference>
<dbReference type="SUPFAM" id="SSF58104">
    <property type="entry name" value="Methyl-accepting chemotaxis protein (MCP) signaling domain"/>
    <property type="match status" value="1"/>
</dbReference>
<keyword evidence="1" id="KW-0807">Transducer</keyword>
<dbReference type="RefSeq" id="WP_310372133.1">
    <property type="nucleotide sequence ID" value="NZ_JAVDXT010000001.1"/>
</dbReference>
<dbReference type="PROSITE" id="PS50111">
    <property type="entry name" value="CHEMOTAXIS_TRANSDUC_2"/>
    <property type="match status" value="1"/>
</dbReference>
<evidence type="ECO:0000313" key="3">
    <source>
        <dbReference type="EMBL" id="MDR7376873.1"/>
    </source>
</evidence>
<gene>
    <name evidence="3" type="ORF">J2X19_001531</name>
</gene>
<feature type="domain" description="Methyl-accepting transducer" evidence="2">
    <location>
        <begin position="158"/>
        <end position="223"/>
    </location>
</feature>
<protein>
    <submittedName>
        <fullName evidence="3">Methyl-accepting chemotaxis protein</fullName>
    </submittedName>
</protein>
<evidence type="ECO:0000259" key="2">
    <source>
        <dbReference type="PROSITE" id="PS50111"/>
    </source>
</evidence>
<dbReference type="Proteomes" id="UP001180487">
    <property type="component" value="Unassembled WGS sequence"/>
</dbReference>
<proteinExistence type="predicted"/>
<evidence type="ECO:0000256" key="1">
    <source>
        <dbReference type="PROSITE-ProRule" id="PRU00284"/>
    </source>
</evidence>
<keyword evidence="4" id="KW-1185">Reference proteome</keyword>
<sequence>MQPSSYPSSRSVTGTPSASAGISTVNLAARQRMLSQRMILQTMLASQGDKDKLQAAQRSLALFAESQQTLLQVSKTMDAPSARKVDAVYHGEQGVGATIQLFTKMVHSALEYIAQRDNRQAAAVAELVEHTDQVLEALNKATTVFDEISKTKSDSMMRELTGIVSDIQSVAREAKVVSFNALVIAARAGQFGREFAVVANVLTGITGRIDGLSREAIVLAGRS</sequence>